<keyword evidence="7" id="KW-0411">Iron-sulfur</keyword>
<gene>
    <name evidence="14" type="ORF">GII30_03465</name>
</gene>
<dbReference type="PROSITE" id="PS51384">
    <property type="entry name" value="FAD_FR"/>
    <property type="match status" value="1"/>
</dbReference>
<dbReference type="PROSITE" id="PS01033">
    <property type="entry name" value="GLOBIN"/>
    <property type="match status" value="1"/>
</dbReference>
<evidence type="ECO:0000259" key="13">
    <source>
        <dbReference type="PROSITE" id="PS51384"/>
    </source>
</evidence>
<keyword evidence="11" id="KW-0408">Iron</keyword>
<accession>A0A857LJK6</accession>
<dbReference type="Pfam" id="PF00042">
    <property type="entry name" value="Globin"/>
    <property type="match status" value="1"/>
</dbReference>
<evidence type="ECO:0000256" key="7">
    <source>
        <dbReference type="ARBA" id="ARBA00023014"/>
    </source>
</evidence>
<comment type="similarity">
    <text evidence="3">In the C-terminal section; belongs to the flavoprotein pyridine nucleotide cytochrome reductase family.</text>
</comment>
<evidence type="ECO:0000256" key="5">
    <source>
        <dbReference type="ARBA" id="ARBA00022714"/>
    </source>
</evidence>
<dbReference type="InterPro" id="IPR008333">
    <property type="entry name" value="Cbr1-like_FAD-bd_dom"/>
</dbReference>
<dbReference type="GO" id="GO:0005344">
    <property type="term" value="F:oxygen carrier activity"/>
    <property type="evidence" value="ECO:0007669"/>
    <property type="project" value="UniProtKB-KW"/>
</dbReference>
<reference evidence="14" key="1">
    <citation type="journal article" date="2021" name="Nat. Microbiol.">
        <title>Cocultivation of an ultrasmall environmental parasitic bacterium with lytic ability against bacteria associated with wastewater foams.</title>
        <authorList>
            <person name="Batinovic S."/>
            <person name="Rose J.J.A."/>
            <person name="Ratcliffe J."/>
            <person name="Seviour R.J."/>
            <person name="Petrovski S."/>
        </authorList>
    </citation>
    <scope>NUCLEOTIDE SEQUENCE</scope>
    <source>
        <strain evidence="14">CON44</strain>
    </source>
</reference>
<dbReference type="Gene3D" id="1.10.490.10">
    <property type="entry name" value="Globins"/>
    <property type="match status" value="1"/>
</dbReference>
<dbReference type="SUPFAM" id="SSF52343">
    <property type="entry name" value="Ferredoxin reductase-like, C-terminal NADP-linked domain"/>
    <property type="match status" value="1"/>
</dbReference>
<dbReference type="InterPro" id="IPR017927">
    <property type="entry name" value="FAD-bd_FR_type"/>
</dbReference>
<dbReference type="RefSeq" id="WP_005191624.1">
    <property type="nucleotide sequence ID" value="NZ_CP045804.1"/>
</dbReference>
<dbReference type="Pfam" id="PF00970">
    <property type="entry name" value="FAD_binding_6"/>
    <property type="match status" value="1"/>
</dbReference>
<organism evidence="14">
    <name type="scientific">Gordonia amarae</name>
    <dbReference type="NCBI Taxonomy" id="36821"/>
    <lineage>
        <taxon>Bacteria</taxon>
        <taxon>Bacillati</taxon>
        <taxon>Actinomycetota</taxon>
        <taxon>Actinomycetes</taxon>
        <taxon>Mycobacteriales</taxon>
        <taxon>Gordoniaceae</taxon>
        <taxon>Gordonia</taxon>
    </lineage>
</organism>
<dbReference type="SUPFAM" id="SSF63380">
    <property type="entry name" value="Riboflavin synthase domain-like"/>
    <property type="match status" value="1"/>
</dbReference>
<dbReference type="AlphaFoldDB" id="A0A857LJK6"/>
<dbReference type="PANTHER" id="PTHR47354">
    <property type="entry name" value="NADH OXIDOREDUCTASE HCR"/>
    <property type="match status" value="1"/>
</dbReference>
<dbReference type="InterPro" id="IPR009050">
    <property type="entry name" value="Globin-like_sf"/>
</dbReference>
<dbReference type="PRINTS" id="PR00410">
    <property type="entry name" value="PHEHYDRXLASE"/>
</dbReference>
<dbReference type="GO" id="GO:0020037">
    <property type="term" value="F:heme binding"/>
    <property type="evidence" value="ECO:0007669"/>
    <property type="project" value="InterPro"/>
</dbReference>
<keyword evidence="8" id="KW-0520">NAD</keyword>
<dbReference type="Pfam" id="PF00175">
    <property type="entry name" value="NAD_binding_1"/>
    <property type="match status" value="1"/>
</dbReference>
<evidence type="ECO:0000256" key="6">
    <source>
        <dbReference type="ARBA" id="ARBA00022857"/>
    </source>
</evidence>
<dbReference type="InterPro" id="IPR017938">
    <property type="entry name" value="Riboflavin_synthase-like_b-brl"/>
</dbReference>
<dbReference type="SUPFAM" id="SSF46458">
    <property type="entry name" value="Globin-like"/>
    <property type="match status" value="1"/>
</dbReference>
<dbReference type="InterPro" id="IPR000971">
    <property type="entry name" value="Globin"/>
</dbReference>
<protein>
    <recommendedName>
        <fullName evidence="4">nitric oxide dioxygenase</fullName>
        <ecNumber evidence="4">1.14.12.17</ecNumber>
    </recommendedName>
</protein>
<feature type="domain" description="Globin" evidence="12">
    <location>
        <begin position="1"/>
        <end position="137"/>
    </location>
</feature>
<dbReference type="InterPro" id="IPR012292">
    <property type="entry name" value="Globin/Proto"/>
</dbReference>
<dbReference type="EMBL" id="CP045810">
    <property type="protein sequence ID" value="QHN38360.1"/>
    <property type="molecule type" value="Genomic_DNA"/>
</dbReference>
<keyword evidence="11" id="KW-0813">Transport</keyword>
<evidence type="ECO:0000256" key="1">
    <source>
        <dbReference type="ARBA" id="ARBA00001970"/>
    </source>
</evidence>
<comment type="similarity">
    <text evidence="11">Belongs to the globin family.</text>
</comment>
<evidence type="ECO:0000256" key="8">
    <source>
        <dbReference type="ARBA" id="ARBA00023027"/>
    </source>
</evidence>
<dbReference type="GO" id="GO:0008941">
    <property type="term" value="F:nitric oxide dioxygenase NAD(P)H activity"/>
    <property type="evidence" value="ECO:0007669"/>
    <property type="project" value="UniProtKB-EC"/>
</dbReference>
<feature type="domain" description="FAD-binding FR-type" evidence="13">
    <location>
        <begin position="142"/>
        <end position="242"/>
    </location>
</feature>
<name>A0A857LJK6_9ACTN</name>
<dbReference type="InterPro" id="IPR050415">
    <property type="entry name" value="MRET"/>
</dbReference>
<evidence type="ECO:0000256" key="4">
    <source>
        <dbReference type="ARBA" id="ARBA00012229"/>
    </source>
</evidence>
<evidence type="ECO:0000313" key="14">
    <source>
        <dbReference type="EMBL" id="QHN38360.1"/>
    </source>
</evidence>
<dbReference type="InterPro" id="IPR039261">
    <property type="entry name" value="FNR_nucleotide-bd"/>
</dbReference>
<evidence type="ECO:0000256" key="11">
    <source>
        <dbReference type="RuleBase" id="RU000356"/>
    </source>
</evidence>
<keyword evidence="5" id="KW-0001">2Fe-2S</keyword>
<comment type="catalytic activity">
    <reaction evidence="9">
        <text>2 nitric oxide + NADH + 2 O2 = 2 nitrate + NAD(+) + H(+)</text>
        <dbReference type="Rhea" id="RHEA:19469"/>
        <dbReference type="ChEBI" id="CHEBI:15378"/>
        <dbReference type="ChEBI" id="CHEBI:15379"/>
        <dbReference type="ChEBI" id="CHEBI:16480"/>
        <dbReference type="ChEBI" id="CHEBI:17632"/>
        <dbReference type="ChEBI" id="CHEBI:57540"/>
        <dbReference type="ChEBI" id="CHEBI:57945"/>
        <dbReference type="EC" id="1.14.12.17"/>
    </reaction>
</comment>
<dbReference type="PANTHER" id="PTHR47354:SF5">
    <property type="entry name" value="PROTEIN RFBI"/>
    <property type="match status" value="1"/>
</dbReference>
<dbReference type="InterPro" id="IPR001433">
    <property type="entry name" value="OxRdtase_FAD/NAD-bd"/>
</dbReference>
<comment type="cofactor">
    <cofactor evidence="2">
        <name>FAD</name>
        <dbReference type="ChEBI" id="CHEBI:57692"/>
    </cofactor>
</comment>
<evidence type="ECO:0000256" key="10">
    <source>
        <dbReference type="ARBA" id="ARBA00049433"/>
    </source>
</evidence>
<keyword evidence="11" id="KW-0479">Metal-binding</keyword>
<evidence type="ECO:0000256" key="9">
    <source>
        <dbReference type="ARBA" id="ARBA00048649"/>
    </source>
</evidence>
<evidence type="ECO:0000259" key="12">
    <source>
        <dbReference type="PROSITE" id="PS01033"/>
    </source>
</evidence>
<keyword evidence="11" id="KW-0349">Heme</keyword>
<keyword evidence="11" id="KW-0561">Oxygen transport</keyword>
<dbReference type="Gene3D" id="2.40.30.10">
    <property type="entry name" value="Translation factors"/>
    <property type="match status" value="1"/>
</dbReference>
<keyword evidence="6" id="KW-0521">NADP</keyword>
<dbReference type="EC" id="1.14.12.17" evidence="4"/>
<comment type="catalytic activity">
    <reaction evidence="10">
        <text>2 nitric oxide + NADPH + 2 O2 = 2 nitrate + NADP(+) + H(+)</text>
        <dbReference type="Rhea" id="RHEA:19465"/>
        <dbReference type="ChEBI" id="CHEBI:15378"/>
        <dbReference type="ChEBI" id="CHEBI:15379"/>
        <dbReference type="ChEBI" id="CHEBI:16480"/>
        <dbReference type="ChEBI" id="CHEBI:17632"/>
        <dbReference type="ChEBI" id="CHEBI:57783"/>
        <dbReference type="ChEBI" id="CHEBI:58349"/>
        <dbReference type="EC" id="1.14.12.17"/>
    </reaction>
</comment>
<evidence type="ECO:0000256" key="3">
    <source>
        <dbReference type="ARBA" id="ARBA00006401"/>
    </source>
</evidence>
<sequence length="383" mass="42830">MVSHSRRGLHHLRDLVNQDQQGFATNVYARLFSIEPSLRDLFGPSMTEMRSKFVGVIDHVLETIPAPSGQDELVEFLAQLGRDHRKYGIAPEYYNVMYQALMDEFAAMMDTDWDPETQQAVSQAMLLTTGVMRGAAQMAEGPVHWTADVVEKFRISRDLAVVRLVAQEPPSYKTGQYLEVKVPQWPKTWRNLSPAIPPNNGGELEFHVRAVPGGLFSTSVVKETTVGDRWTFAQAHGTLHLEPGRPVLMVAGGTGLAPLRALLLDMARRVDQLPTHIFYGARYPGELYDLAVLRRICATNPWLTVTAVSEHTEDPWWLDAKVTPSALGFEHRYGTLANVIVGYQDWSDHQVLVAGSPDMVESTRTRLIITGVPARRIQHDPLS</sequence>
<evidence type="ECO:0000256" key="2">
    <source>
        <dbReference type="ARBA" id="ARBA00001974"/>
    </source>
</evidence>
<dbReference type="CDD" id="cd19753">
    <property type="entry name" value="Mb-like_oxidoreductase"/>
    <property type="match status" value="1"/>
</dbReference>
<dbReference type="GO" id="GO:0019825">
    <property type="term" value="F:oxygen binding"/>
    <property type="evidence" value="ECO:0007669"/>
    <property type="project" value="InterPro"/>
</dbReference>
<dbReference type="GO" id="GO:0051537">
    <property type="term" value="F:2 iron, 2 sulfur cluster binding"/>
    <property type="evidence" value="ECO:0007669"/>
    <property type="project" value="UniProtKB-KW"/>
</dbReference>
<dbReference type="CDD" id="cd06187">
    <property type="entry name" value="O2ase_reductase_like"/>
    <property type="match status" value="1"/>
</dbReference>
<proteinExistence type="inferred from homology"/>
<dbReference type="Gene3D" id="3.40.50.80">
    <property type="entry name" value="Nucleotide-binding domain of ferredoxin-NADP reductase (FNR) module"/>
    <property type="match status" value="1"/>
</dbReference>
<comment type="cofactor">
    <cofactor evidence="1">
        <name>heme b</name>
        <dbReference type="ChEBI" id="CHEBI:60344"/>
    </cofactor>
</comment>